<dbReference type="OrthoDB" id="4953at2759"/>
<comment type="caution">
    <text evidence="1">The sequence shown here is derived from an EMBL/GenBank/DDBJ whole genome shotgun (WGS) entry which is preliminary data.</text>
</comment>
<dbReference type="EMBL" id="JANBQF010000901">
    <property type="protein sequence ID" value="KAJ1998646.1"/>
    <property type="molecule type" value="Genomic_DNA"/>
</dbReference>
<evidence type="ECO:0000313" key="2">
    <source>
        <dbReference type="Proteomes" id="UP001150907"/>
    </source>
</evidence>
<dbReference type="PANTHER" id="PTHR43016:SF6">
    <property type="entry name" value="PEPTIDASE M16 N-TERMINAL DOMAIN-CONTAINING PROTEIN"/>
    <property type="match status" value="1"/>
</dbReference>
<dbReference type="SUPFAM" id="SSF63411">
    <property type="entry name" value="LuxS/MPP-like metallohydrolase"/>
    <property type="match status" value="2"/>
</dbReference>
<proteinExistence type="predicted"/>
<reference evidence="1" key="1">
    <citation type="submission" date="2022-07" db="EMBL/GenBank/DDBJ databases">
        <title>Phylogenomic reconstructions and comparative analyses of Kickxellomycotina fungi.</title>
        <authorList>
            <person name="Reynolds N.K."/>
            <person name="Stajich J.E."/>
            <person name="Barry K."/>
            <person name="Grigoriev I.V."/>
            <person name="Crous P."/>
            <person name="Smith M.E."/>
        </authorList>
    </citation>
    <scope>NUCLEOTIDE SEQUENCE</scope>
    <source>
        <strain evidence="1">IMI 214461</strain>
    </source>
</reference>
<evidence type="ECO:0000313" key="1">
    <source>
        <dbReference type="EMBL" id="KAJ1998646.1"/>
    </source>
</evidence>
<dbReference type="Gene3D" id="3.30.830.10">
    <property type="entry name" value="Metalloenzyme, LuxS/M16 peptidase-like"/>
    <property type="match status" value="2"/>
</dbReference>
<name>A0A9W8EFW8_9FUNG</name>
<feature type="non-terminal residue" evidence="1">
    <location>
        <position position="1"/>
    </location>
</feature>
<dbReference type="GO" id="GO:0046872">
    <property type="term" value="F:metal ion binding"/>
    <property type="evidence" value="ECO:0007669"/>
    <property type="project" value="InterPro"/>
</dbReference>
<dbReference type="PANTHER" id="PTHR43016">
    <property type="entry name" value="PRESEQUENCE PROTEASE"/>
    <property type="match status" value="1"/>
</dbReference>
<dbReference type="AlphaFoldDB" id="A0A9W8EFW8"/>
<keyword evidence="2" id="KW-1185">Reference proteome</keyword>
<gene>
    <name evidence="1" type="ORF">H4R26_005381</name>
</gene>
<dbReference type="Proteomes" id="UP001150907">
    <property type="component" value="Unassembled WGS sequence"/>
</dbReference>
<sequence>GPPAEDIETQVALEMLLDYFKADPASPLRKRFTNRPVPIAGDITVSLSAFIPTVIELSFTEVPFSSYVSHAAAAAAEPAKRRNAYASMSYPSPADAFGPLDLAKLHDDINGLFGSNYYRKQLVSTLTYIVEHWLPEHWLHFNSYLAKRRLCISTKFAEVAMEQRGHMCIINMLSHDAVVHRLSPGGASSSQPAFASRGHQFSMRRALEKKDCAFWKELIQKWFLDAPMVHLAMIPDPKMGIQIEAERNLAQRNRVESMSPSELETTQQKLAEALESTKLNIPREAFATLPPIPDISRVQTPEYVGYNFGIGSDPLFSQSPFGTGRVLVLPNEVQSRFQFSLPLAGLPSELQPYLPLFARLLTAQAGLVIPHSFAATAQQDSCFPQLKPSGMPFAYVNSEQVDSAVSAAFTEYDSCIGDYFSHDTQGRWPIEVLTLYGLMQPKDMFRAFKLLVLKLLFGDFGVDVILKTATKMKKELKCMRGTGNSLLLDTFPWLRIPGSLDARTMLKHDSSVGGASSGVVISHQANEPLGKALNLYYQIAFLSTVTKSLSAAMSEDDLVTTETNNVSDAIMQIRAHFASSISPTGLAHVTLPGCLDRTEAHLTLSTLVGDWMLCSSAWREDRQPVTVPTTPYEPSVIYSSGRRIYTPPRKRRRAVAAVQTKAPIMNSPNSRVGSCEFVAVSPSMGIHIALANLQTSYVGIQIPLRIQRDPSDTQLTPVAKQLETRPAKDYYSLQLLCTIFNRCEGMVKNAIRGPGYAYGIAIHPRPDEGHIAMYISHAVDPHKALHAFWQVMEHIGTENGWAEAVDEFQLNAARSNHLLRLYMDISQSLMFEDAIALFRGYADVDQQLLWVRTHIDCVSVADLRQAFLKHFVPFITKGANSLSVFATPQYSPETGTEFLHQLNGNVYGIQFKAVDMSVLDPVVNI</sequence>
<organism evidence="1 2">
    <name type="scientific">Coemansia thaxteri</name>
    <dbReference type="NCBI Taxonomy" id="2663907"/>
    <lineage>
        <taxon>Eukaryota</taxon>
        <taxon>Fungi</taxon>
        <taxon>Fungi incertae sedis</taxon>
        <taxon>Zoopagomycota</taxon>
        <taxon>Kickxellomycotina</taxon>
        <taxon>Kickxellomycetes</taxon>
        <taxon>Kickxellales</taxon>
        <taxon>Kickxellaceae</taxon>
        <taxon>Coemansia</taxon>
    </lineage>
</organism>
<dbReference type="InterPro" id="IPR011249">
    <property type="entry name" value="Metalloenz_LuxS/M16"/>
</dbReference>
<protein>
    <submittedName>
        <fullName evidence="1">Uncharacterized protein</fullName>
    </submittedName>
</protein>
<accession>A0A9W8EFW8</accession>